<dbReference type="GO" id="GO:0006310">
    <property type="term" value="P:DNA recombination"/>
    <property type="evidence" value="ECO:0007669"/>
    <property type="project" value="UniProtKB-KW"/>
</dbReference>
<keyword evidence="10" id="KW-0695">RNA-directed DNA polymerase</keyword>
<keyword evidence="9" id="KW-0229">DNA integration</keyword>
<dbReference type="GeneID" id="68360445"/>
<dbReference type="InterPro" id="IPR001584">
    <property type="entry name" value="Integrase_cat-core"/>
</dbReference>
<comment type="catalytic activity">
    <reaction evidence="15">
        <text>DNA(n) + a 2'-deoxyribonucleoside 5'-triphosphate = DNA(n+1) + diphosphate</text>
        <dbReference type="Rhea" id="RHEA:22508"/>
        <dbReference type="Rhea" id="RHEA-COMP:17339"/>
        <dbReference type="Rhea" id="RHEA-COMP:17340"/>
        <dbReference type="ChEBI" id="CHEBI:33019"/>
        <dbReference type="ChEBI" id="CHEBI:61560"/>
        <dbReference type="ChEBI" id="CHEBI:173112"/>
        <dbReference type="EC" id="2.7.7.7"/>
    </reaction>
</comment>
<dbReference type="InterPro" id="IPR036397">
    <property type="entry name" value="RNaseH_sf"/>
</dbReference>
<dbReference type="InterPro" id="IPR012337">
    <property type="entry name" value="RNaseH-like_sf"/>
</dbReference>
<sequence>MSKTSAMATTKRTILTEPQDWDRWVKEIRARVDRTIHKLIFRDGSNALEPPNRPSFTDFAEEATHYVDLNSINQRAYSVATADYESRRREYLYETKLITAARTAITESISTAKLTSLREGDTLRQWLQKLEASTAPSRGFMTDRIRKQYSSHLHASTKTNILDWLTKWEEIIEEADLYFLSEALTGQWLRDIASVIRPLSDGYATIFYEDSRRIDEEAATAQYRVYQALRPDSIGSTPTLAAVPPSSTHWTFQLALRDEGIYWDTFTEPTRLVYRDKRPICILFRKYRQFVLDFQPIQKEDIEEAVFQASKPRRRGSRDPRPTATAEASLWHARLGHPGPLALYKLGLRKGVHIRGPKTYECQHCAQGRAIRQVSRRTPIRDERQEPCQEIWIDWTELTPDFEGYVRVMFITDAYSGMVFPYFLKTYHSKHHLAALRDFVSWMKLRFDYTVKIVRSDGELFTNKIKKWLRKKGISAEKSASNTQAQNGGAERSGGIVIERARKMRIAAGLPHDLWKETVEASCYLRNRTPRAPRTTNSTPNSSEDWKTPLELFTKKDQPQQHAQLKAYGCRAYAMTSNAQLGKKKRQKLDPRSHIGYLVGYNSTNIFRIWIPQRRKVISTRDVIFDEFTYFDGKFEQPQLLPSINDLIQRVEIPEDQKINQEILDEESELESVFDEDSDEEDEEEQTDPDEEDYKRVKALEEASLITPPLTEEDPEAGFLVSLPVATLRGGAV</sequence>
<keyword evidence="2" id="KW-0548">Nucleotidyltransferase</keyword>
<feature type="compositionally biased region" description="Acidic residues" evidence="16">
    <location>
        <begin position="664"/>
        <end position="692"/>
    </location>
</feature>
<comment type="caution">
    <text evidence="18">The sequence shown here is derived from an EMBL/GenBank/DDBJ whole genome shotgun (WGS) entry which is preliminary data.</text>
</comment>
<dbReference type="AlphaFoldDB" id="A0A9P8MLV9"/>
<protein>
    <submittedName>
        <fullName evidence="18">Integrase core domain-containing protein</fullName>
    </submittedName>
</protein>
<dbReference type="Proteomes" id="UP000824596">
    <property type="component" value="Unassembled WGS sequence"/>
</dbReference>
<dbReference type="GO" id="GO:0003964">
    <property type="term" value="F:RNA-directed DNA polymerase activity"/>
    <property type="evidence" value="ECO:0007669"/>
    <property type="project" value="UniProtKB-KW"/>
</dbReference>
<evidence type="ECO:0000256" key="5">
    <source>
        <dbReference type="ARBA" id="ARBA00022759"/>
    </source>
</evidence>
<keyword evidence="3" id="KW-0540">Nuclease</keyword>
<keyword evidence="13" id="KW-0233">DNA recombination</keyword>
<keyword evidence="1" id="KW-0815">Transposition</keyword>
<keyword evidence="5" id="KW-0255">Endonuclease</keyword>
<evidence type="ECO:0000259" key="17">
    <source>
        <dbReference type="PROSITE" id="PS50994"/>
    </source>
</evidence>
<name>A0A9P8MLV9_9HYPO</name>
<keyword evidence="12" id="KW-0238">DNA-binding</keyword>
<dbReference type="OrthoDB" id="4897600at2759"/>
<dbReference type="PANTHER" id="PTHR42648">
    <property type="entry name" value="TRANSPOSASE, PUTATIVE-RELATED"/>
    <property type="match status" value="1"/>
</dbReference>
<dbReference type="GO" id="GO:0046872">
    <property type="term" value="F:metal ion binding"/>
    <property type="evidence" value="ECO:0007669"/>
    <property type="project" value="UniProtKB-KW"/>
</dbReference>
<dbReference type="GO" id="GO:0003723">
    <property type="term" value="F:RNA binding"/>
    <property type="evidence" value="ECO:0007669"/>
    <property type="project" value="UniProtKB-KW"/>
</dbReference>
<dbReference type="GO" id="GO:0003887">
    <property type="term" value="F:DNA-directed DNA polymerase activity"/>
    <property type="evidence" value="ECO:0007669"/>
    <property type="project" value="UniProtKB-KW"/>
</dbReference>
<evidence type="ECO:0000256" key="8">
    <source>
        <dbReference type="ARBA" id="ARBA00022884"/>
    </source>
</evidence>
<evidence type="ECO:0000313" key="19">
    <source>
        <dbReference type="Proteomes" id="UP000824596"/>
    </source>
</evidence>
<evidence type="ECO:0000256" key="14">
    <source>
        <dbReference type="ARBA" id="ARBA00048173"/>
    </source>
</evidence>
<keyword evidence="19" id="KW-1185">Reference proteome</keyword>
<keyword evidence="11" id="KW-0239">DNA-directed DNA polymerase</keyword>
<evidence type="ECO:0000256" key="2">
    <source>
        <dbReference type="ARBA" id="ARBA00022695"/>
    </source>
</evidence>
<accession>A0A9P8MLV9</accession>
<feature type="domain" description="Integrase catalytic" evidence="17">
    <location>
        <begin position="383"/>
        <end position="557"/>
    </location>
</feature>
<evidence type="ECO:0000256" key="10">
    <source>
        <dbReference type="ARBA" id="ARBA00022918"/>
    </source>
</evidence>
<keyword evidence="7" id="KW-0460">Magnesium</keyword>
<dbReference type="PROSITE" id="PS50994">
    <property type="entry name" value="INTEGRASE"/>
    <property type="match status" value="1"/>
</dbReference>
<evidence type="ECO:0000256" key="15">
    <source>
        <dbReference type="ARBA" id="ARBA00049244"/>
    </source>
</evidence>
<evidence type="ECO:0000256" key="7">
    <source>
        <dbReference type="ARBA" id="ARBA00022842"/>
    </source>
</evidence>
<evidence type="ECO:0000256" key="13">
    <source>
        <dbReference type="ARBA" id="ARBA00023172"/>
    </source>
</evidence>
<dbReference type="SUPFAM" id="SSF53098">
    <property type="entry name" value="Ribonuclease H-like"/>
    <property type="match status" value="1"/>
</dbReference>
<dbReference type="PANTHER" id="PTHR42648:SF11">
    <property type="entry name" value="TRANSPOSON TY4-P GAG-POL POLYPROTEIN"/>
    <property type="match status" value="1"/>
</dbReference>
<dbReference type="GO" id="GO:0015074">
    <property type="term" value="P:DNA integration"/>
    <property type="evidence" value="ECO:0007669"/>
    <property type="project" value="UniProtKB-KW"/>
</dbReference>
<dbReference type="RefSeq" id="XP_044715049.1">
    <property type="nucleotide sequence ID" value="XM_044869787.1"/>
</dbReference>
<keyword evidence="8" id="KW-0694">RNA-binding</keyword>
<evidence type="ECO:0000256" key="6">
    <source>
        <dbReference type="ARBA" id="ARBA00022801"/>
    </source>
</evidence>
<reference evidence="18" key="1">
    <citation type="submission" date="2021-09" db="EMBL/GenBank/DDBJ databases">
        <title>A high-quality genome of the endoparasitic fungus Hirsutella rhossiliensis with a comparison of Hirsutella genomes reveals transposable elements contributing to genome size variation.</title>
        <authorList>
            <person name="Lin R."/>
            <person name="Jiao Y."/>
            <person name="Sun X."/>
            <person name="Ling J."/>
            <person name="Xie B."/>
            <person name="Cheng X."/>
        </authorList>
    </citation>
    <scope>NUCLEOTIDE SEQUENCE</scope>
    <source>
        <strain evidence="18">HR02</strain>
    </source>
</reference>
<evidence type="ECO:0000256" key="16">
    <source>
        <dbReference type="SAM" id="MobiDB-lite"/>
    </source>
</evidence>
<keyword evidence="4" id="KW-0479">Metal-binding</keyword>
<comment type="catalytic activity">
    <reaction evidence="14">
        <text>DNA(n) + a 2'-deoxyribonucleoside 5'-triphosphate = DNA(n+1) + diphosphate</text>
        <dbReference type="Rhea" id="RHEA:22508"/>
        <dbReference type="Rhea" id="RHEA-COMP:17339"/>
        <dbReference type="Rhea" id="RHEA-COMP:17340"/>
        <dbReference type="ChEBI" id="CHEBI:33019"/>
        <dbReference type="ChEBI" id="CHEBI:61560"/>
        <dbReference type="ChEBI" id="CHEBI:173112"/>
        <dbReference type="EC" id="2.7.7.49"/>
    </reaction>
</comment>
<evidence type="ECO:0000256" key="3">
    <source>
        <dbReference type="ARBA" id="ARBA00022722"/>
    </source>
</evidence>
<feature type="region of interest" description="Disordered" evidence="16">
    <location>
        <begin position="664"/>
        <end position="699"/>
    </location>
</feature>
<organism evidence="18 19">
    <name type="scientific">Hirsutella rhossiliensis</name>
    <dbReference type="NCBI Taxonomy" id="111463"/>
    <lineage>
        <taxon>Eukaryota</taxon>
        <taxon>Fungi</taxon>
        <taxon>Dikarya</taxon>
        <taxon>Ascomycota</taxon>
        <taxon>Pezizomycotina</taxon>
        <taxon>Sordariomycetes</taxon>
        <taxon>Hypocreomycetidae</taxon>
        <taxon>Hypocreales</taxon>
        <taxon>Ophiocordycipitaceae</taxon>
        <taxon>Hirsutella</taxon>
    </lineage>
</organism>
<dbReference type="InterPro" id="IPR039537">
    <property type="entry name" value="Retrotran_Ty1/copia-like"/>
</dbReference>
<dbReference type="Pfam" id="PF25597">
    <property type="entry name" value="SH3_retrovirus"/>
    <property type="match status" value="1"/>
</dbReference>
<dbReference type="GO" id="GO:0003677">
    <property type="term" value="F:DNA binding"/>
    <property type="evidence" value="ECO:0007669"/>
    <property type="project" value="UniProtKB-KW"/>
</dbReference>
<dbReference type="GO" id="GO:0016787">
    <property type="term" value="F:hydrolase activity"/>
    <property type="evidence" value="ECO:0007669"/>
    <property type="project" value="UniProtKB-KW"/>
</dbReference>
<evidence type="ECO:0000256" key="12">
    <source>
        <dbReference type="ARBA" id="ARBA00023125"/>
    </source>
</evidence>
<evidence type="ECO:0000256" key="11">
    <source>
        <dbReference type="ARBA" id="ARBA00022932"/>
    </source>
</evidence>
<gene>
    <name evidence="18" type="ORF">HRG_11317</name>
</gene>
<dbReference type="GO" id="GO:0004519">
    <property type="term" value="F:endonuclease activity"/>
    <property type="evidence" value="ECO:0007669"/>
    <property type="project" value="UniProtKB-KW"/>
</dbReference>
<evidence type="ECO:0000256" key="4">
    <source>
        <dbReference type="ARBA" id="ARBA00022723"/>
    </source>
</evidence>
<dbReference type="EMBL" id="JAIZPD010000020">
    <property type="protein sequence ID" value="KAH0957535.1"/>
    <property type="molecule type" value="Genomic_DNA"/>
</dbReference>
<evidence type="ECO:0000313" key="18">
    <source>
        <dbReference type="EMBL" id="KAH0957535.1"/>
    </source>
</evidence>
<dbReference type="GO" id="GO:0005634">
    <property type="term" value="C:nucleus"/>
    <property type="evidence" value="ECO:0007669"/>
    <property type="project" value="UniProtKB-ARBA"/>
</dbReference>
<dbReference type="Gene3D" id="3.30.420.10">
    <property type="entry name" value="Ribonuclease H-like superfamily/Ribonuclease H"/>
    <property type="match status" value="1"/>
</dbReference>
<dbReference type="InterPro" id="IPR057670">
    <property type="entry name" value="SH3_retrovirus"/>
</dbReference>
<keyword evidence="6" id="KW-0378">Hydrolase</keyword>
<proteinExistence type="predicted"/>
<dbReference type="GO" id="GO:0032196">
    <property type="term" value="P:transposition"/>
    <property type="evidence" value="ECO:0007669"/>
    <property type="project" value="UniProtKB-KW"/>
</dbReference>
<evidence type="ECO:0000256" key="1">
    <source>
        <dbReference type="ARBA" id="ARBA00022578"/>
    </source>
</evidence>
<evidence type="ECO:0000256" key="9">
    <source>
        <dbReference type="ARBA" id="ARBA00022908"/>
    </source>
</evidence>
<keyword evidence="11" id="KW-0808">Transferase</keyword>